<dbReference type="EMBL" id="FXYF01000007">
    <property type="protein sequence ID" value="SMX43880.1"/>
    <property type="molecule type" value="Genomic_DNA"/>
</dbReference>
<reference evidence="4 5" key="1">
    <citation type="submission" date="2017-05" db="EMBL/GenBank/DDBJ databases">
        <authorList>
            <person name="Song R."/>
            <person name="Chenine A.L."/>
            <person name="Ruprecht R.M."/>
        </authorList>
    </citation>
    <scope>NUCLEOTIDE SEQUENCE [LARGE SCALE GENOMIC DNA]</scope>
    <source>
        <strain evidence="4 5">CECT 8898</strain>
    </source>
</reference>
<evidence type="ECO:0000313" key="5">
    <source>
        <dbReference type="Proteomes" id="UP000207598"/>
    </source>
</evidence>
<dbReference type="Pfam" id="PF13408">
    <property type="entry name" value="Zn_ribbon_recom"/>
    <property type="match status" value="1"/>
</dbReference>
<keyword evidence="5" id="KW-1185">Reference proteome</keyword>
<dbReference type="AlphaFoldDB" id="A0A238KMI9"/>
<dbReference type="GO" id="GO:0000150">
    <property type="term" value="F:DNA strand exchange activity"/>
    <property type="evidence" value="ECO:0007669"/>
    <property type="project" value="TreeGrafter"/>
</dbReference>
<feature type="domain" description="Recombinase zinc beta ribbon" evidence="3">
    <location>
        <begin position="65"/>
        <end position="123"/>
    </location>
</feature>
<dbReference type="PANTHER" id="PTHR30461:SF26">
    <property type="entry name" value="RESOLVASE HOMOLOG YNEB"/>
    <property type="match status" value="1"/>
</dbReference>
<dbReference type="InterPro" id="IPR025827">
    <property type="entry name" value="Zn_ribbon_recom_dom"/>
</dbReference>
<name>A0A238KMI9_9RHOB</name>
<organism evidence="4 5">
    <name type="scientific">Maliponia aquimaris</name>
    <dbReference type="NCBI Taxonomy" id="1673631"/>
    <lineage>
        <taxon>Bacteria</taxon>
        <taxon>Pseudomonadati</taxon>
        <taxon>Pseudomonadota</taxon>
        <taxon>Alphaproteobacteria</taxon>
        <taxon>Rhodobacterales</taxon>
        <taxon>Paracoccaceae</taxon>
        <taxon>Maliponia</taxon>
    </lineage>
</organism>
<dbReference type="Gene3D" id="3.90.1750.20">
    <property type="entry name" value="Putative Large Serine Recombinase, Chain B, Domain 2"/>
    <property type="match status" value="1"/>
</dbReference>
<gene>
    <name evidence="4" type="ORF">MAA8898_02925</name>
</gene>
<dbReference type="InterPro" id="IPR050639">
    <property type="entry name" value="SSR_resolvase"/>
</dbReference>
<evidence type="ECO:0000313" key="4">
    <source>
        <dbReference type="EMBL" id="SMX43880.1"/>
    </source>
</evidence>
<feature type="compositionally biased region" description="Basic and acidic residues" evidence="2">
    <location>
        <begin position="162"/>
        <end position="171"/>
    </location>
</feature>
<sequence length="185" mass="20891">MVHQRLTDSAVKGDYLYGKKAGRETAIHVLVPEIIPPHRFDMAQKILRKRNPQITAPRTTTSNILLSRIAVCGHCGSGMVIDTAKSGTYRYYNCSGERRRGKSTCPGMRVPMEAFDQFVIETVSTHLFSSQRVREMLSNLMERQAIRRHENSGHLDRIRTELNEAEKDSVPRRGVGSPTLGEVRV</sequence>
<evidence type="ECO:0000256" key="2">
    <source>
        <dbReference type="SAM" id="MobiDB-lite"/>
    </source>
</evidence>
<evidence type="ECO:0000259" key="3">
    <source>
        <dbReference type="Pfam" id="PF13408"/>
    </source>
</evidence>
<dbReference type="InterPro" id="IPR038109">
    <property type="entry name" value="DNA_bind_recomb_sf"/>
</dbReference>
<feature type="region of interest" description="Disordered" evidence="2">
    <location>
        <begin position="162"/>
        <end position="185"/>
    </location>
</feature>
<dbReference type="Proteomes" id="UP000207598">
    <property type="component" value="Unassembled WGS sequence"/>
</dbReference>
<dbReference type="PANTHER" id="PTHR30461">
    <property type="entry name" value="DNA-INVERTASE FROM LAMBDOID PROPHAGE"/>
    <property type="match status" value="1"/>
</dbReference>
<protein>
    <recommendedName>
        <fullName evidence="3">Recombinase zinc beta ribbon domain-containing protein</fullName>
    </recommendedName>
</protein>
<proteinExistence type="inferred from homology"/>
<evidence type="ECO:0000256" key="1">
    <source>
        <dbReference type="ARBA" id="ARBA00009913"/>
    </source>
</evidence>
<comment type="similarity">
    <text evidence="1">Belongs to the site-specific recombinase resolvase family.</text>
</comment>
<accession>A0A238KMI9</accession>